<comment type="caution">
    <text evidence="8">The sequence shown here is derived from an EMBL/GenBank/DDBJ whole genome shotgun (WGS) entry which is preliminary data.</text>
</comment>
<dbReference type="GO" id="GO:0006281">
    <property type="term" value="P:DNA repair"/>
    <property type="evidence" value="ECO:0007669"/>
    <property type="project" value="UniProtKB-KW"/>
</dbReference>
<keyword evidence="4" id="KW-0227">DNA damage</keyword>
<dbReference type="AlphaFoldDB" id="A0A226BZ56"/>
<keyword evidence="3" id="KW-0808">Transferase</keyword>
<organism evidence="8 9">
    <name type="scientific">Natranaerobius trueperi</name>
    <dbReference type="NCBI Taxonomy" id="759412"/>
    <lineage>
        <taxon>Bacteria</taxon>
        <taxon>Bacillati</taxon>
        <taxon>Bacillota</taxon>
        <taxon>Clostridia</taxon>
        <taxon>Natranaerobiales</taxon>
        <taxon>Natranaerobiaceae</taxon>
        <taxon>Natranaerobius</taxon>
    </lineage>
</organism>
<dbReference type="RefSeq" id="WP_089023725.1">
    <property type="nucleotide sequence ID" value="NZ_NIQC01000015.1"/>
</dbReference>
<comment type="catalytic activity">
    <reaction evidence="6">
        <text>a 6-O-methyl-2'-deoxyguanosine in DNA + L-cysteinyl-[protein] = S-methyl-L-cysteinyl-[protein] + a 2'-deoxyguanosine in DNA</text>
        <dbReference type="Rhea" id="RHEA:24000"/>
        <dbReference type="Rhea" id="RHEA-COMP:10131"/>
        <dbReference type="Rhea" id="RHEA-COMP:10132"/>
        <dbReference type="Rhea" id="RHEA-COMP:11367"/>
        <dbReference type="Rhea" id="RHEA-COMP:11368"/>
        <dbReference type="ChEBI" id="CHEBI:29950"/>
        <dbReference type="ChEBI" id="CHEBI:82612"/>
        <dbReference type="ChEBI" id="CHEBI:85445"/>
        <dbReference type="ChEBI" id="CHEBI:85448"/>
        <dbReference type="EC" id="2.1.1.63"/>
    </reaction>
</comment>
<comment type="catalytic activity">
    <reaction evidence="1">
        <text>a 4-O-methyl-thymidine in DNA + L-cysteinyl-[protein] = a thymidine in DNA + S-methyl-L-cysteinyl-[protein]</text>
        <dbReference type="Rhea" id="RHEA:53428"/>
        <dbReference type="Rhea" id="RHEA-COMP:10131"/>
        <dbReference type="Rhea" id="RHEA-COMP:10132"/>
        <dbReference type="Rhea" id="RHEA-COMP:13555"/>
        <dbReference type="Rhea" id="RHEA-COMP:13556"/>
        <dbReference type="ChEBI" id="CHEBI:29950"/>
        <dbReference type="ChEBI" id="CHEBI:82612"/>
        <dbReference type="ChEBI" id="CHEBI:137386"/>
        <dbReference type="ChEBI" id="CHEBI:137387"/>
        <dbReference type="EC" id="2.1.1.63"/>
    </reaction>
</comment>
<dbReference type="Pfam" id="PF01035">
    <property type="entry name" value="DNA_binding_1"/>
    <property type="match status" value="1"/>
</dbReference>
<keyword evidence="9" id="KW-1185">Reference proteome</keyword>
<dbReference type="InterPro" id="IPR036217">
    <property type="entry name" value="MethylDNA_cys_MeTrfase_DNAb"/>
</dbReference>
<name>A0A226BZ56_9FIRM</name>
<dbReference type="SUPFAM" id="SSF46767">
    <property type="entry name" value="Methylated DNA-protein cysteine methyltransferase, C-terminal domain"/>
    <property type="match status" value="1"/>
</dbReference>
<evidence type="ECO:0000313" key="8">
    <source>
        <dbReference type="EMBL" id="OWZ83604.1"/>
    </source>
</evidence>
<evidence type="ECO:0000256" key="1">
    <source>
        <dbReference type="ARBA" id="ARBA00001286"/>
    </source>
</evidence>
<keyword evidence="2" id="KW-0489">Methyltransferase</keyword>
<dbReference type="PANTHER" id="PTHR10815:SF13">
    <property type="entry name" value="METHYLATED-DNA--PROTEIN-CYSTEINE METHYLTRANSFERASE"/>
    <property type="match status" value="1"/>
</dbReference>
<dbReference type="InterPro" id="IPR014048">
    <property type="entry name" value="MethylDNA_cys_MeTrfase_DNA-bd"/>
</dbReference>
<dbReference type="PANTHER" id="PTHR10815">
    <property type="entry name" value="METHYLATED-DNA--PROTEIN-CYSTEINE METHYLTRANSFERASE"/>
    <property type="match status" value="1"/>
</dbReference>
<evidence type="ECO:0000256" key="2">
    <source>
        <dbReference type="ARBA" id="ARBA00022603"/>
    </source>
</evidence>
<reference evidence="8 9" key="1">
    <citation type="submission" date="2017-06" db="EMBL/GenBank/DDBJ databases">
        <title>Draft Genome Sequence of Natranaerobius trueperi halophilic, alkalithermophilic bacteria from soda lakes.</title>
        <authorList>
            <person name="Zhao B."/>
        </authorList>
    </citation>
    <scope>NUCLEOTIDE SEQUENCE [LARGE SCALE GENOMIC DNA]</scope>
    <source>
        <strain evidence="8 9">DSM 18760</strain>
    </source>
</reference>
<sequence>MSKKPCALLIPCHRVVVNNGKLGGFSGSISLKQTLLNLEGVNLKEE</sequence>
<evidence type="ECO:0000256" key="5">
    <source>
        <dbReference type="ARBA" id="ARBA00023204"/>
    </source>
</evidence>
<dbReference type="NCBIfam" id="TIGR00589">
    <property type="entry name" value="ogt"/>
    <property type="match status" value="1"/>
</dbReference>
<evidence type="ECO:0000313" key="9">
    <source>
        <dbReference type="Proteomes" id="UP000214588"/>
    </source>
</evidence>
<dbReference type="InterPro" id="IPR001497">
    <property type="entry name" value="MethylDNA_cys_MeTrfase_AS"/>
</dbReference>
<keyword evidence="5" id="KW-0234">DNA repair</keyword>
<evidence type="ECO:0000256" key="4">
    <source>
        <dbReference type="ARBA" id="ARBA00022763"/>
    </source>
</evidence>
<dbReference type="GO" id="GO:0003908">
    <property type="term" value="F:methylated-DNA-[protein]-cysteine S-methyltransferase activity"/>
    <property type="evidence" value="ECO:0007669"/>
    <property type="project" value="UniProtKB-EC"/>
</dbReference>
<dbReference type="GO" id="GO:0032259">
    <property type="term" value="P:methylation"/>
    <property type="evidence" value="ECO:0007669"/>
    <property type="project" value="UniProtKB-KW"/>
</dbReference>
<dbReference type="InterPro" id="IPR036388">
    <property type="entry name" value="WH-like_DNA-bd_sf"/>
</dbReference>
<feature type="domain" description="Methylated-DNA-[protein]-cysteine S-methyltransferase DNA binding" evidence="7">
    <location>
        <begin position="1"/>
        <end position="41"/>
    </location>
</feature>
<evidence type="ECO:0000256" key="6">
    <source>
        <dbReference type="ARBA" id="ARBA00049348"/>
    </source>
</evidence>
<proteinExistence type="predicted"/>
<dbReference type="PROSITE" id="PS00374">
    <property type="entry name" value="MGMT"/>
    <property type="match status" value="1"/>
</dbReference>
<protein>
    <recommendedName>
        <fullName evidence="7">Methylated-DNA-[protein]-cysteine S-methyltransferase DNA binding domain-containing protein</fullName>
    </recommendedName>
</protein>
<evidence type="ECO:0000256" key="3">
    <source>
        <dbReference type="ARBA" id="ARBA00022679"/>
    </source>
</evidence>
<dbReference type="OrthoDB" id="9802228at2"/>
<accession>A0A226BZ56</accession>
<evidence type="ECO:0000259" key="7">
    <source>
        <dbReference type="Pfam" id="PF01035"/>
    </source>
</evidence>
<dbReference type="CDD" id="cd06445">
    <property type="entry name" value="ATase"/>
    <property type="match status" value="1"/>
</dbReference>
<dbReference type="EMBL" id="NIQC01000015">
    <property type="protein sequence ID" value="OWZ83604.1"/>
    <property type="molecule type" value="Genomic_DNA"/>
</dbReference>
<dbReference type="Gene3D" id="1.10.10.10">
    <property type="entry name" value="Winged helix-like DNA-binding domain superfamily/Winged helix DNA-binding domain"/>
    <property type="match status" value="1"/>
</dbReference>
<gene>
    <name evidence="8" type="ORF">CDO51_07795</name>
</gene>
<dbReference type="Proteomes" id="UP000214588">
    <property type="component" value="Unassembled WGS sequence"/>
</dbReference>